<evidence type="ECO:0000313" key="6">
    <source>
        <dbReference type="Proteomes" id="UP000028045"/>
    </source>
</evidence>
<keyword evidence="6" id="KW-1185">Reference proteome</keyword>
<feature type="region of interest" description="Disordered" evidence="3">
    <location>
        <begin position="799"/>
        <end position="818"/>
    </location>
</feature>
<evidence type="ECO:0000313" key="5">
    <source>
        <dbReference type="EMBL" id="KEY71623.1"/>
    </source>
</evidence>
<dbReference type="OrthoDB" id="762982at2759"/>
<keyword evidence="2" id="KW-0539">Nucleus</keyword>
<evidence type="ECO:0000259" key="4">
    <source>
        <dbReference type="SMART" id="SM00906"/>
    </source>
</evidence>
<comment type="subcellular location">
    <subcellularLocation>
        <location evidence="1">Nucleus</location>
    </subcellularLocation>
</comment>
<feature type="compositionally biased region" description="Polar residues" evidence="3">
    <location>
        <begin position="67"/>
        <end position="76"/>
    </location>
</feature>
<feature type="region of interest" description="Disordered" evidence="3">
    <location>
        <begin position="55"/>
        <end position="78"/>
    </location>
</feature>
<sequence>MTPTPPSTNSSTGGRSPEEQFRVVRKRNRVPLSCTPCRTRKYVFTRGRQLTSLVANPLADSTRKKNQSQGDSSPDDMQNRIDRLEGLVLSLMHGGASIDPSTAAAARAVAGPSGSQSVTDSSFSAKVGEEAIMVDDGDGSDVEDDLATSLGVLKVDPEKGKSMYVGHEHWHTILADISEVKNYFASHKKELETGYERVKSSKPSQYREGPTLLLGAVPASEIELRAELPPKTSVLTLCSRYFNSMDNAVNIIHGPTFQQELQAHWKDPTRSSIAWLGMVYAILCLAMLSYHTVGDEPPEWKGRTLDLAAEYRLRTVQCLIRSDYTRPADYTVETMLLYVFGEHSSRWDADLGLWLVTSLIIRTAFRMGYHRDAKWFPSISPFQAEMRRRTWALIRMADVAFSHQVSLPGMISDNDCDTELPNNLFDDEFYPSIKALPPSRPVTEPTPIAYMIVKARLCIELSNLIQTVTKVGKPVHYDEIIRFDAKLRQIMQELPPHLKLTPLEGSHDPVTLIVARFNVEILYLKIICLLHRKYLPRARHSSRYAHSRYSAIEASVTALEHLQVLHQEMQPNGRLRSVAWYIKTIATKDFVLSAMLIILDLHYDNITAQSSNHNHNEGAEPWSPQKRAKMVKLLEGCCDIWKSQADTSMEAFKASKIIEIMLQKIQTPLPSTSTTSAGSRTDSLSTMPSSFGVDPSSTMTQPPDASSSFLNTQSTGLSPFTNPNNPAFLDLGGLTPSMGTDIPMDGLGAPGAASPFSMFTNMSSGMGTGSDLTANFDWGAFENYTQMANWGVDSSFQLYPAGEQPSESDTLGGGAAAP</sequence>
<gene>
    <name evidence="5" type="ORF">S7711_08091</name>
</gene>
<dbReference type="Proteomes" id="UP000028045">
    <property type="component" value="Unassembled WGS sequence"/>
</dbReference>
<dbReference type="PANTHER" id="PTHR31001">
    <property type="entry name" value="UNCHARACTERIZED TRANSCRIPTIONAL REGULATORY PROTEIN"/>
    <property type="match status" value="1"/>
</dbReference>
<evidence type="ECO:0000256" key="1">
    <source>
        <dbReference type="ARBA" id="ARBA00004123"/>
    </source>
</evidence>
<feature type="domain" description="Xylanolytic transcriptional activator regulatory" evidence="4">
    <location>
        <begin position="353"/>
        <end position="427"/>
    </location>
</feature>
<protein>
    <recommendedName>
        <fullName evidence="4">Xylanolytic transcriptional activator regulatory domain-containing protein</fullName>
    </recommendedName>
</protein>
<dbReference type="CDD" id="cd12148">
    <property type="entry name" value="fungal_TF_MHR"/>
    <property type="match status" value="1"/>
</dbReference>
<evidence type="ECO:0000256" key="3">
    <source>
        <dbReference type="SAM" id="MobiDB-lite"/>
    </source>
</evidence>
<dbReference type="HOGENOM" id="CLU_007426_0_2_1"/>
<proteinExistence type="predicted"/>
<feature type="region of interest" description="Disordered" evidence="3">
    <location>
        <begin position="1"/>
        <end position="24"/>
    </location>
</feature>
<dbReference type="GO" id="GO:0008270">
    <property type="term" value="F:zinc ion binding"/>
    <property type="evidence" value="ECO:0007669"/>
    <property type="project" value="InterPro"/>
</dbReference>
<dbReference type="EMBL" id="KL648252">
    <property type="protein sequence ID" value="KEY71623.1"/>
    <property type="molecule type" value="Genomic_DNA"/>
</dbReference>
<accession>A0A084B244</accession>
<name>A0A084B244_STACB</name>
<dbReference type="Pfam" id="PF04082">
    <property type="entry name" value="Fungal_trans"/>
    <property type="match status" value="1"/>
</dbReference>
<dbReference type="InterPro" id="IPR050613">
    <property type="entry name" value="Sec_Metabolite_Reg"/>
</dbReference>
<dbReference type="AlphaFoldDB" id="A0A084B244"/>
<dbReference type="GO" id="GO:0005634">
    <property type="term" value="C:nucleus"/>
    <property type="evidence" value="ECO:0007669"/>
    <property type="project" value="UniProtKB-SubCell"/>
</dbReference>
<dbReference type="GO" id="GO:0006351">
    <property type="term" value="P:DNA-templated transcription"/>
    <property type="evidence" value="ECO:0007669"/>
    <property type="project" value="InterPro"/>
</dbReference>
<dbReference type="PANTHER" id="PTHR31001:SF49">
    <property type="entry name" value="ZN(II)2CYS6 TRANSCRIPTION FACTOR (EUROFUNG)"/>
    <property type="match status" value="1"/>
</dbReference>
<evidence type="ECO:0000256" key="2">
    <source>
        <dbReference type="ARBA" id="ARBA00023242"/>
    </source>
</evidence>
<dbReference type="SMART" id="SM00906">
    <property type="entry name" value="Fungal_trans"/>
    <property type="match status" value="1"/>
</dbReference>
<feature type="region of interest" description="Disordered" evidence="3">
    <location>
        <begin position="669"/>
        <end position="709"/>
    </location>
</feature>
<dbReference type="InterPro" id="IPR007219">
    <property type="entry name" value="XnlR_reg_dom"/>
</dbReference>
<dbReference type="GO" id="GO:0003677">
    <property type="term" value="F:DNA binding"/>
    <property type="evidence" value="ECO:0007669"/>
    <property type="project" value="InterPro"/>
</dbReference>
<organism evidence="5 6">
    <name type="scientific">Stachybotrys chartarum (strain CBS 109288 / IBT 7711)</name>
    <name type="common">Toxic black mold</name>
    <name type="synonym">Stilbospora chartarum</name>
    <dbReference type="NCBI Taxonomy" id="1280523"/>
    <lineage>
        <taxon>Eukaryota</taxon>
        <taxon>Fungi</taxon>
        <taxon>Dikarya</taxon>
        <taxon>Ascomycota</taxon>
        <taxon>Pezizomycotina</taxon>
        <taxon>Sordariomycetes</taxon>
        <taxon>Hypocreomycetidae</taxon>
        <taxon>Hypocreales</taxon>
        <taxon>Stachybotryaceae</taxon>
        <taxon>Stachybotrys</taxon>
    </lineage>
</organism>
<reference evidence="5 6" key="1">
    <citation type="journal article" date="2014" name="BMC Genomics">
        <title>Comparative genome sequencing reveals chemotype-specific gene clusters in the toxigenic black mold Stachybotrys.</title>
        <authorList>
            <person name="Semeiks J."/>
            <person name="Borek D."/>
            <person name="Otwinowski Z."/>
            <person name="Grishin N.V."/>
        </authorList>
    </citation>
    <scope>NUCLEOTIDE SEQUENCE [LARGE SCALE GENOMIC DNA]</scope>
    <source>
        <strain evidence="6">CBS 109288 / IBT 7711</strain>
    </source>
</reference>